<comment type="caution">
    <text evidence="3">The sequence shown here is derived from an EMBL/GenBank/DDBJ whole genome shotgun (WGS) entry which is preliminary data.</text>
</comment>
<dbReference type="Proteomes" id="UP001438707">
    <property type="component" value="Unassembled WGS sequence"/>
</dbReference>
<feature type="compositionally biased region" description="Gly residues" evidence="1">
    <location>
        <begin position="394"/>
        <end position="406"/>
    </location>
</feature>
<feature type="compositionally biased region" description="Low complexity" evidence="1">
    <location>
        <begin position="407"/>
        <end position="449"/>
    </location>
</feature>
<organism evidence="3 4">
    <name type="scientific">Apatococcus lobatus</name>
    <dbReference type="NCBI Taxonomy" id="904363"/>
    <lineage>
        <taxon>Eukaryota</taxon>
        <taxon>Viridiplantae</taxon>
        <taxon>Chlorophyta</taxon>
        <taxon>core chlorophytes</taxon>
        <taxon>Trebouxiophyceae</taxon>
        <taxon>Chlorellales</taxon>
        <taxon>Chlorellaceae</taxon>
        <taxon>Apatococcus</taxon>
    </lineage>
</organism>
<accession>A0AAW1SHW8</accession>
<dbReference type="InterPro" id="IPR035892">
    <property type="entry name" value="C2_domain_sf"/>
</dbReference>
<reference evidence="3 4" key="1">
    <citation type="journal article" date="2024" name="Nat. Commun.">
        <title>Phylogenomics reveals the evolutionary origins of lichenization in chlorophyte algae.</title>
        <authorList>
            <person name="Puginier C."/>
            <person name="Libourel C."/>
            <person name="Otte J."/>
            <person name="Skaloud P."/>
            <person name="Haon M."/>
            <person name="Grisel S."/>
            <person name="Petersen M."/>
            <person name="Berrin J.G."/>
            <person name="Delaux P.M."/>
            <person name="Dal Grande F."/>
            <person name="Keller J."/>
        </authorList>
    </citation>
    <scope>NUCLEOTIDE SEQUENCE [LARGE SCALE GENOMIC DNA]</scope>
    <source>
        <strain evidence="3 4">SAG 2145</strain>
    </source>
</reference>
<dbReference type="CDD" id="cd00030">
    <property type="entry name" value="C2"/>
    <property type="match status" value="1"/>
</dbReference>
<dbReference type="Gene3D" id="2.60.40.150">
    <property type="entry name" value="C2 domain"/>
    <property type="match status" value="1"/>
</dbReference>
<dbReference type="AlphaFoldDB" id="A0AAW1SHW8"/>
<evidence type="ECO:0000313" key="4">
    <source>
        <dbReference type="Proteomes" id="UP001438707"/>
    </source>
</evidence>
<dbReference type="SUPFAM" id="SSF49562">
    <property type="entry name" value="C2 domain (Calcium/lipid-binding domain, CaLB)"/>
    <property type="match status" value="1"/>
</dbReference>
<dbReference type="PROSITE" id="PS50004">
    <property type="entry name" value="C2"/>
    <property type="match status" value="1"/>
</dbReference>
<feature type="region of interest" description="Disordered" evidence="1">
    <location>
        <begin position="128"/>
        <end position="150"/>
    </location>
</feature>
<protein>
    <recommendedName>
        <fullName evidence="2">C2 domain-containing protein</fullName>
    </recommendedName>
</protein>
<feature type="compositionally biased region" description="Gly residues" evidence="1">
    <location>
        <begin position="130"/>
        <end position="141"/>
    </location>
</feature>
<evidence type="ECO:0000259" key="2">
    <source>
        <dbReference type="PROSITE" id="PS50004"/>
    </source>
</evidence>
<evidence type="ECO:0000256" key="1">
    <source>
        <dbReference type="SAM" id="MobiDB-lite"/>
    </source>
</evidence>
<feature type="compositionally biased region" description="Low complexity" evidence="1">
    <location>
        <begin position="376"/>
        <end position="393"/>
    </location>
</feature>
<dbReference type="Pfam" id="PF00168">
    <property type="entry name" value="C2"/>
    <property type="match status" value="1"/>
</dbReference>
<feature type="region of interest" description="Disordered" evidence="1">
    <location>
        <begin position="375"/>
        <end position="449"/>
    </location>
</feature>
<dbReference type="InterPro" id="IPR000008">
    <property type="entry name" value="C2_dom"/>
</dbReference>
<evidence type="ECO:0000313" key="3">
    <source>
        <dbReference type="EMBL" id="KAK9845139.1"/>
    </source>
</evidence>
<proteinExistence type="predicted"/>
<name>A0AAW1SHW8_9CHLO</name>
<dbReference type="EMBL" id="JALJOS010000001">
    <property type="protein sequence ID" value="KAK9845139.1"/>
    <property type="molecule type" value="Genomic_DNA"/>
</dbReference>
<sequence>MSTGTIRISSLSAYFNKDTELIGKQDPYVVFEIGNKKVTTKHIKGAGAGEAAWDDTYAITDIPMSSNMELTMIAYNHNTLRPDGLIGAGATSVDKINSGSATRVPLVDKKNAHIGDISFVANLTGFPNSGAGGNRTSGTGGTSTTSGTGTGTGTGYGTGAGVGAAGVGAGAAGYGASRTGTNTTTSNTTGMSSGGVGSGLTGTGAGVGTGIGTGAGVGGASSLSAAEKETKFMAEEQNRRNLEKMNLSGGTTTTEYSSTTASQGVGMEGTASAVGVTCGRQYYTVTEDRPVIKEQIQYIREHHPYEKEFVVETKPTGRERELPNRPGDEVVDYKVREVDRVTPGLCEGAPVVTPANVSGTGNLTGAGITTAGASRTTESYGTSTTSGVSSGTTGLTGTGAGYGTTGRTGTTGTTSDYGTAGQTGGYNSTTGRTGTTGTTSSTTRNGTSY</sequence>
<gene>
    <name evidence="3" type="ORF">WJX74_011064</name>
</gene>
<feature type="domain" description="C2" evidence="2">
    <location>
        <begin position="1"/>
        <end position="106"/>
    </location>
</feature>
<keyword evidence="4" id="KW-1185">Reference proteome</keyword>